<reference evidence="2 3" key="1">
    <citation type="submission" date="2012-10" db="EMBL/GenBank/DDBJ databases">
        <title>Genome sequencing and analysis of entomopathogenic fungi Beauveria bassiana D1-5.</title>
        <authorList>
            <person name="Li Q."/>
            <person name="Wang L."/>
            <person name="Zhang Z."/>
            <person name="Wang Q."/>
            <person name="Ren J."/>
            <person name="Wang M."/>
            <person name="Xu W."/>
            <person name="Wang J."/>
            <person name="Lu Y."/>
            <person name="Du Q."/>
            <person name="Sun Z."/>
        </authorList>
    </citation>
    <scope>NUCLEOTIDE SEQUENCE [LARGE SCALE GENOMIC DNA]</scope>
    <source>
        <strain evidence="2 3">D1-5</strain>
    </source>
</reference>
<protein>
    <submittedName>
        <fullName evidence="2">Uncharacterized protein</fullName>
    </submittedName>
</protein>
<dbReference type="EMBL" id="ANFO01001245">
    <property type="protein sequence ID" value="KGQ03316.1"/>
    <property type="molecule type" value="Genomic_DNA"/>
</dbReference>
<evidence type="ECO:0000313" key="2">
    <source>
        <dbReference type="EMBL" id="KGQ03316.1"/>
    </source>
</evidence>
<dbReference type="OrthoDB" id="3944545at2759"/>
<accession>A0A0A2V664</accession>
<feature type="compositionally biased region" description="Acidic residues" evidence="1">
    <location>
        <begin position="193"/>
        <end position="212"/>
    </location>
</feature>
<evidence type="ECO:0000313" key="3">
    <source>
        <dbReference type="Proteomes" id="UP000030106"/>
    </source>
</evidence>
<dbReference type="AlphaFoldDB" id="A0A0A2V664"/>
<dbReference type="HOGENOM" id="CLU_1300459_0_0_1"/>
<name>A0A0A2V664_BEABA</name>
<proteinExistence type="predicted"/>
<feature type="region of interest" description="Disordered" evidence="1">
    <location>
        <begin position="190"/>
        <end position="212"/>
    </location>
</feature>
<gene>
    <name evidence="2" type="ORF">BBAD15_g11481</name>
</gene>
<dbReference type="STRING" id="1245745.A0A0A2V664"/>
<organism evidence="2 3">
    <name type="scientific">Beauveria bassiana D1-5</name>
    <dbReference type="NCBI Taxonomy" id="1245745"/>
    <lineage>
        <taxon>Eukaryota</taxon>
        <taxon>Fungi</taxon>
        <taxon>Dikarya</taxon>
        <taxon>Ascomycota</taxon>
        <taxon>Pezizomycotina</taxon>
        <taxon>Sordariomycetes</taxon>
        <taxon>Hypocreomycetidae</taxon>
        <taxon>Hypocreales</taxon>
        <taxon>Cordycipitaceae</taxon>
        <taxon>Beauveria</taxon>
    </lineage>
</organism>
<comment type="caution">
    <text evidence="2">The sequence shown here is derived from an EMBL/GenBank/DDBJ whole genome shotgun (WGS) entry which is preliminary data.</text>
</comment>
<sequence>MADSSEIDEAQPSTEFLRLRWQIADGPAFTCVSVLADPEDASSPQQPLQSADGTLHAVAAAPCSNPPAPRLTLQIEEATYLGVEGGDVEVGEPARFEMVAAAGHDYVTIGQYVEAAHPWFLAQRQKHFEGYGYGNGDGDGRQPLPAGTELWFDPSSPSVIHFFDSVESEPPFTFEWSLVADMASGIIHGHVDDESEYGDEDEGEIDPIEELK</sequence>
<evidence type="ECO:0000256" key="1">
    <source>
        <dbReference type="SAM" id="MobiDB-lite"/>
    </source>
</evidence>
<dbReference type="Proteomes" id="UP000030106">
    <property type="component" value="Unassembled WGS sequence"/>
</dbReference>